<proteinExistence type="predicted"/>
<accession>A0A2Z6I9A6</accession>
<evidence type="ECO:0000256" key="1">
    <source>
        <dbReference type="SAM" id="Phobius"/>
    </source>
</evidence>
<reference evidence="3 4" key="1">
    <citation type="journal article" date="2018" name="Int. J. Syst. Evol. Microbiol.">
        <title>Mesosutterella multiformis gen. nov., sp. nov., a member of the family Sutterellaceae and Sutterella megalosphaeroides sp. nov., isolated from human faeces.</title>
        <authorList>
            <person name="Sakamoto M."/>
            <person name="Ikeyama N."/>
            <person name="Kunihiro T."/>
            <person name="Iino T."/>
            <person name="Yuki M."/>
            <person name="Ohkuma M."/>
        </authorList>
    </citation>
    <scope>NUCLEOTIDE SEQUENCE [LARGE SCALE GENOMIC DNA]</scope>
    <source>
        <strain evidence="3 4">6FBBBH3</strain>
    </source>
</reference>
<sequence length="384" mass="41736">MRFAIFNLILALWVTWRFIAPAEIRRGIKAALLVALVPAVVYPAAADLWLGGLLSPELPRWVIVGATGTQAVLFFLAGITLLREAIILCCVLAGRSGVKPHRLVQRDRRTVLGLLGASVGLGAFGMYEGIRVPDVVDHTIPVKDLPPELEGFSFVQLSDIHCSALLTEPHVRALVERVQSLNPQLILITGDFVDGTVKRRERDVAPLAGLSAPMGVWGCEGNHEHYGNYDAWIAKIESLGIRLLKNAHTVLDVPGRNAKICIAGLADRMGARFGRETPDVKRALEGAPDIKAVPRILLVHQPKGFPSYREEADFTLQLSGHTHGGQVTGFDRGVAIMNGLFVRGQYALEDGTKLYVHPGSGVWNGFPFRVGIPAEIARITLVKA</sequence>
<dbReference type="PANTHER" id="PTHR31302:SF0">
    <property type="entry name" value="TRANSMEMBRANE PROTEIN WITH METALLOPHOSPHOESTERASE DOMAIN"/>
    <property type="match status" value="1"/>
</dbReference>
<dbReference type="OrthoDB" id="9780884at2"/>
<evidence type="ECO:0000313" key="3">
    <source>
        <dbReference type="EMBL" id="BBF22922.1"/>
    </source>
</evidence>
<dbReference type="RefSeq" id="WP_120176587.1">
    <property type="nucleotide sequence ID" value="NZ_AP018786.1"/>
</dbReference>
<dbReference type="InterPro" id="IPR029052">
    <property type="entry name" value="Metallo-depent_PP-like"/>
</dbReference>
<keyword evidence="4" id="KW-1185">Reference proteome</keyword>
<feature type="domain" description="Calcineurin-like phosphoesterase" evidence="2">
    <location>
        <begin position="153"/>
        <end position="324"/>
    </location>
</feature>
<dbReference type="InterPro" id="IPR051158">
    <property type="entry name" value="Metallophosphoesterase_sf"/>
</dbReference>
<feature type="transmembrane region" description="Helical" evidence="1">
    <location>
        <begin position="71"/>
        <end position="98"/>
    </location>
</feature>
<dbReference type="PANTHER" id="PTHR31302">
    <property type="entry name" value="TRANSMEMBRANE PROTEIN WITH METALLOPHOSPHOESTERASE DOMAIN-RELATED"/>
    <property type="match status" value="1"/>
</dbReference>
<keyword evidence="1" id="KW-0812">Transmembrane</keyword>
<keyword evidence="1" id="KW-1133">Transmembrane helix</keyword>
<dbReference type="EMBL" id="AP018786">
    <property type="protein sequence ID" value="BBF22922.1"/>
    <property type="molecule type" value="Genomic_DNA"/>
</dbReference>
<feature type="transmembrane region" description="Helical" evidence="1">
    <location>
        <begin position="31"/>
        <end position="51"/>
    </location>
</feature>
<dbReference type="Gene3D" id="3.60.21.10">
    <property type="match status" value="1"/>
</dbReference>
<dbReference type="GO" id="GO:0016787">
    <property type="term" value="F:hydrolase activity"/>
    <property type="evidence" value="ECO:0007669"/>
    <property type="project" value="InterPro"/>
</dbReference>
<gene>
    <name evidence="3" type="ORF">SUTMEG_08130</name>
</gene>
<evidence type="ECO:0000259" key="2">
    <source>
        <dbReference type="Pfam" id="PF00149"/>
    </source>
</evidence>
<protein>
    <submittedName>
        <fullName evidence="3">Metallophosphoesterase</fullName>
    </submittedName>
</protein>
<dbReference type="InterPro" id="IPR004843">
    <property type="entry name" value="Calcineurin-like_PHP"/>
</dbReference>
<evidence type="ECO:0000313" key="4">
    <source>
        <dbReference type="Proteomes" id="UP000271003"/>
    </source>
</evidence>
<name>A0A2Z6I9A6_9BURK</name>
<dbReference type="AlphaFoldDB" id="A0A2Z6I9A6"/>
<organism evidence="3 4">
    <name type="scientific">Sutterella megalosphaeroides</name>
    <dbReference type="NCBI Taxonomy" id="2494234"/>
    <lineage>
        <taxon>Bacteria</taxon>
        <taxon>Pseudomonadati</taxon>
        <taxon>Pseudomonadota</taxon>
        <taxon>Betaproteobacteria</taxon>
        <taxon>Burkholderiales</taxon>
        <taxon>Sutterellaceae</taxon>
        <taxon>Sutterella</taxon>
    </lineage>
</organism>
<dbReference type="CDD" id="cd07385">
    <property type="entry name" value="MPP_YkuE_C"/>
    <property type="match status" value="1"/>
</dbReference>
<keyword evidence="1" id="KW-0472">Membrane</keyword>
<feature type="transmembrane region" description="Helical" evidence="1">
    <location>
        <begin position="110"/>
        <end position="127"/>
    </location>
</feature>
<dbReference type="SUPFAM" id="SSF56300">
    <property type="entry name" value="Metallo-dependent phosphatases"/>
    <property type="match status" value="1"/>
</dbReference>
<dbReference type="KEGG" id="sutt:SUTMEG_08130"/>
<dbReference type="Proteomes" id="UP000271003">
    <property type="component" value="Chromosome"/>
</dbReference>
<dbReference type="Pfam" id="PF00149">
    <property type="entry name" value="Metallophos"/>
    <property type="match status" value="1"/>
</dbReference>
<feature type="transmembrane region" description="Helical" evidence="1">
    <location>
        <begin position="6"/>
        <end position="24"/>
    </location>
</feature>